<comment type="caution">
    <text evidence="1">The sequence shown here is derived from an EMBL/GenBank/DDBJ whole genome shotgun (WGS) entry which is preliminary data.</text>
</comment>
<organism evidence="1 2">
    <name type="scientific">Melastoma candidum</name>
    <dbReference type="NCBI Taxonomy" id="119954"/>
    <lineage>
        <taxon>Eukaryota</taxon>
        <taxon>Viridiplantae</taxon>
        <taxon>Streptophyta</taxon>
        <taxon>Embryophyta</taxon>
        <taxon>Tracheophyta</taxon>
        <taxon>Spermatophyta</taxon>
        <taxon>Magnoliopsida</taxon>
        <taxon>eudicotyledons</taxon>
        <taxon>Gunneridae</taxon>
        <taxon>Pentapetalae</taxon>
        <taxon>rosids</taxon>
        <taxon>malvids</taxon>
        <taxon>Myrtales</taxon>
        <taxon>Melastomataceae</taxon>
        <taxon>Melastomatoideae</taxon>
        <taxon>Melastomateae</taxon>
        <taxon>Melastoma</taxon>
    </lineage>
</organism>
<name>A0ACB9R6N0_9MYRT</name>
<dbReference type="EMBL" id="CM042883">
    <property type="protein sequence ID" value="KAI4374102.1"/>
    <property type="molecule type" value="Genomic_DNA"/>
</dbReference>
<accession>A0ACB9R6N0</accession>
<proteinExistence type="predicted"/>
<gene>
    <name evidence="1" type="ORF">MLD38_012138</name>
</gene>
<dbReference type="Proteomes" id="UP001057402">
    <property type="component" value="Chromosome 4"/>
</dbReference>
<evidence type="ECO:0000313" key="1">
    <source>
        <dbReference type="EMBL" id="KAI4374102.1"/>
    </source>
</evidence>
<evidence type="ECO:0000313" key="2">
    <source>
        <dbReference type="Proteomes" id="UP001057402"/>
    </source>
</evidence>
<keyword evidence="2" id="KW-1185">Reference proteome</keyword>
<reference evidence="2" key="1">
    <citation type="journal article" date="2023" name="Front. Plant Sci.">
        <title>Chromosomal-level genome assembly of Melastoma candidum provides insights into trichome evolution.</title>
        <authorList>
            <person name="Zhong Y."/>
            <person name="Wu W."/>
            <person name="Sun C."/>
            <person name="Zou P."/>
            <person name="Liu Y."/>
            <person name="Dai S."/>
            <person name="Zhou R."/>
        </authorList>
    </citation>
    <scope>NUCLEOTIDE SEQUENCE [LARGE SCALE GENOMIC DNA]</scope>
</reference>
<protein>
    <submittedName>
        <fullName evidence="1">Uncharacterized protein</fullName>
    </submittedName>
</protein>
<sequence length="158" mass="17022">MSAAGAPPPRPCRPNPDFPGVGLHAWPPAATPPQARGRHPRQSHNYDPSSSANALSFGFLATAILITMFLVMAVFERFLRPADPSGAPDPHDVESGKPRCFSSPMMKVDDSRVSVLMPGDEVPSYLARPAPIPRPPECHPQPTLRPVPNSRSTPSHSH</sequence>